<dbReference type="PANTHER" id="PTHR21505">
    <property type="entry name" value="MADF DOMAIN-CONTAINING PROTEIN-RELATED"/>
    <property type="match status" value="1"/>
</dbReference>
<dbReference type="InterPro" id="IPR006578">
    <property type="entry name" value="MADF-dom"/>
</dbReference>
<dbReference type="Pfam" id="PF10545">
    <property type="entry name" value="MADF_DNA_bdg"/>
    <property type="match status" value="1"/>
</dbReference>
<dbReference type="SMART" id="SM00595">
    <property type="entry name" value="MADF"/>
    <property type="match status" value="1"/>
</dbReference>
<keyword evidence="3" id="KW-1185">Reference proteome</keyword>
<dbReference type="OrthoDB" id="6577442at2759"/>
<evidence type="ECO:0000313" key="2">
    <source>
        <dbReference type="EMBL" id="VVC46435.1"/>
    </source>
</evidence>
<sequence>MHFIDYYEKEEVLWNTKLQSYRNRDARGEAMKRIVLGMNIEGLRPDHVISKFKNLKSSYCQELKKIATSKKSGTSLEDVYVPHVVWCTKINSFLKPYMTMRDTCSNYFSSRELISSINELESNLTGPDISINAKNTNNTTIKRKLFKSPQKRDWNLKKRKFETFKSSCSETDTVLAAVKQLDSIVERAQKLAQNSKSEDSFDQFGKYIVSVLRDYHLKNHACYNKR</sequence>
<dbReference type="PANTHER" id="PTHR21505:SF8">
    <property type="entry name" value="DPT-YFP REPRESSOR BY OVEREXPRESSION, ISOFORM D-RELATED"/>
    <property type="match status" value="1"/>
</dbReference>
<dbReference type="AlphaFoldDB" id="A0A5E4NT70"/>
<dbReference type="PROSITE" id="PS51029">
    <property type="entry name" value="MADF"/>
    <property type="match status" value="1"/>
</dbReference>
<accession>A0A5E4NT70</accession>
<evidence type="ECO:0000313" key="3">
    <source>
        <dbReference type="Proteomes" id="UP000325440"/>
    </source>
</evidence>
<reference evidence="2 3" key="1">
    <citation type="submission" date="2019-08" db="EMBL/GenBank/DDBJ databases">
        <authorList>
            <person name="Alioto T."/>
            <person name="Alioto T."/>
            <person name="Gomez Garrido J."/>
        </authorList>
    </citation>
    <scope>NUCLEOTIDE SEQUENCE [LARGE SCALE GENOMIC DNA]</scope>
</reference>
<organism evidence="2 3">
    <name type="scientific">Cinara cedri</name>
    <dbReference type="NCBI Taxonomy" id="506608"/>
    <lineage>
        <taxon>Eukaryota</taxon>
        <taxon>Metazoa</taxon>
        <taxon>Ecdysozoa</taxon>
        <taxon>Arthropoda</taxon>
        <taxon>Hexapoda</taxon>
        <taxon>Insecta</taxon>
        <taxon>Pterygota</taxon>
        <taxon>Neoptera</taxon>
        <taxon>Paraneoptera</taxon>
        <taxon>Hemiptera</taxon>
        <taxon>Sternorrhyncha</taxon>
        <taxon>Aphidomorpha</taxon>
        <taxon>Aphidoidea</taxon>
        <taxon>Aphididae</taxon>
        <taxon>Lachninae</taxon>
        <taxon>Cinara</taxon>
    </lineage>
</organism>
<dbReference type="EMBL" id="CABPRJ010002509">
    <property type="protein sequence ID" value="VVC46435.1"/>
    <property type="molecule type" value="Genomic_DNA"/>
</dbReference>
<feature type="domain" description="MADF" evidence="1">
    <location>
        <begin position="2"/>
        <end position="99"/>
    </location>
</feature>
<gene>
    <name evidence="2" type="ORF">CINCED_3A021113</name>
</gene>
<proteinExistence type="predicted"/>
<protein>
    <submittedName>
        <fullName evidence="2">MADF domain</fullName>
    </submittedName>
</protein>
<evidence type="ECO:0000259" key="1">
    <source>
        <dbReference type="PROSITE" id="PS51029"/>
    </source>
</evidence>
<dbReference type="Proteomes" id="UP000325440">
    <property type="component" value="Unassembled WGS sequence"/>
</dbReference>
<name>A0A5E4NT70_9HEMI</name>